<keyword evidence="5 10" id="KW-0547">Nucleotide-binding</keyword>
<dbReference type="GeneID" id="8828464"/>
<dbReference type="GO" id="GO:0005524">
    <property type="term" value="F:ATP binding"/>
    <property type="evidence" value="ECO:0007669"/>
    <property type="project" value="UniProtKB-UniRule"/>
</dbReference>
<dbReference type="HAMAP" id="MF_00239">
    <property type="entry name" value="Cytidyl_kinase_type2"/>
    <property type="match status" value="1"/>
</dbReference>
<reference evidence="11" key="1">
    <citation type="submission" date="2010-02" db="EMBL/GenBank/DDBJ databases">
        <title>Complete sequence of Aciduliprofundum boonei T469.</title>
        <authorList>
            <consortium name="US DOE Joint Genome Institute"/>
            <person name="Lucas S."/>
            <person name="Copeland A."/>
            <person name="Lapidus A."/>
            <person name="Cheng J.-F."/>
            <person name="Bruce D."/>
            <person name="Goodwin L."/>
            <person name="Pitluck S."/>
            <person name="Saunders E."/>
            <person name="Detter J.C."/>
            <person name="Han C."/>
            <person name="Tapia R."/>
            <person name="Land M."/>
            <person name="Hauser L."/>
            <person name="Kyrpides N."/>
            <person name="Mikhailova N."/>
            <person name="Flores G."/>
            <person name="Reysenbach A.-L."/>
            <person name="Woyke T."/>
        </authorList>
    </citation>
    <scope>NUCLEOTIDE SEQUENCE</scope>
    <source>
        <strain evidence="11">T469</strain>
    </source>
</reference>
<dbReference type="InterPro" id="IPR011892">
    <property type="entry name" value="Cyt_kin_arch"/>
</dbReference>
<comment type="subcellular location">
    <subcellularLocation>
        <location evidence="1 10">Cytoplasm</location>
    </subcellularLocation>
</comment>
<comment type="catalytic activity">
    <reaction evidence="8 10">
        <text>dCMP + ATP = dCDP + ADP</text>
        <dbReference type="Rhea" id="RHEA:25094"/>
        <dbReference type="ChEBI" id="CHEBI:30616"/>
        <dbReference type="ChEBI" id="CHEBI:57566"/>
        <dbReference type="ChEBI" id="CHEBI:58593"/>
        <dbReference type="ChEBI" id="CHEBI:456216"/>
        <dbReference type="EC" id="2.7.4.25"/>
    </reaction>
</comment>
<evidence type="ECO:0000256" key="5">
    <source>
        <dbReference type="ARBA" id="ARBA00022741"/>
    </source>
</evidence>
<evidence type="ECO:0000256" key="1">
    <source>
        <dbReference type="ARBA" id="ARBA00004496"/>
    </source>
</evidence>
<dbReference type="GO" id="GO:0006220">
    <property type="term" value="P:pyrimidine nucleotide metabolic process"/>
    <property type="evidence" value="ECO:0007669"/>
    <property type="project" value="UniProtKB-UniRule"/>
</dbReference>
<evidence type="ECO:0000256" key="8">
    <source>
        <dbReference type="ARBA" id="ARBA00047615"/>
    </source>
</evidence>
<dbReference type="HOGENOM" id="CLU_079959_1_0_2"/>
<dbReference type="KEGG" id="abi:Aboo_1495"/>
<evidence type="ECO:0000256" key="10">
    <source>
        <dbReference type="HAMAP-Rule" id="MF_00239"/>
    </source>
</evidence>
<dbReference type="eggNOG" id="arCOG01037">
    <property type="taxonomic scope" value="Archaea"/>
</dbReference>
<keyword evidence="7 10" id="KW-0067">ATP-binding</keyword>
<comment type="catalytic activity">
    <reaction evidence="9 10">
        <text>CMP + ATP = CDP + ADP</text>
        <dbReference type="Rhea" id="RHEA:11600"/>
        <dbReference type="ChEBI" id="CHEBI:30616"/>
        <dbReference type="ChEBI" id="CHEBI:58069"/>
        <dbReference type="ChEBI" id="CHEBI:60377"/>
        <dbReference type="ChEBI" id="CHEBI:456216"/>
        <dbReference type="EC" id="2.7.4.25"/>
    </reaction>
</comment>
<organism evidence="11 12">
    <name type="scientific">Aciduliprofundum boonei (strain DSM 19572 / T469)</name>
    <dbReference type="NCBI Taxonomy" id="439481"/>
    <lineage>
        <taxon>Archaea</taxon>
        <taxon>Methanobacteriati</taxon>
        <taxon>Thermoplasmatota</taxon>
        <taxon>DHVE2 group</taxon>
        <taxon>Candidatus Aciduliprofundum</taxon>
    </lineage>
</organism>
<dbReference type="RefSeq" id="WP_008084042.1">
    <property type="nucleotide sequence ID" value="NC_013926.1"/>
</dbReference>
<evidence type="ECO:0000256" key="3">
    <source>
        <dbReference type="ARBA" id="ARBA00022490"/>
    </source>
</evidence>
<dbReference type="OrthoDB" id="31096at2157"/>
<dbReference type="GO" id="GO:0005737">
    <property type="term" value="C:cytoplasm"/>
    <property type="evidence" value="ECO:0007669"/>
    <property type="project" value="UniProtKB-SubCell"/>
</dbReference>
<comment type="similarity">
    <text evidence="2 10">Belongs to the cytidylate kinase family. Type 2 subfamily.</text>
</comment>
<keyword evidence="6 10" id="KW-0418">Kinase</keyword>
<dbReference type="SUPFAM" id="SSF52540">
    <property type="entry name" value="P-loop containing nucleoside triphosphate hydrolases"/>
    <property type="match status" value="1"/>
</dbReference>
<dbReference type="NCBIfam" id="TIGR02173">
    <property type="entry name" value="cyt_kin_arch"/>
    <property type="match status" value="1"/>
</dbReference>
<keyword evidence="12" id="KW-1185">Reference proteome</keyword>
<evidence type="ECO:0000256" key="6">
    <source>
        <dbReference type="ARBA" id="ARBA00022777"/>
    </source>
</evidence>
<dbReference type="EMBL" id="CP001941">
    <property type="protein sequence ID" value="ADD09301.1"/>
    <property type="molecule type" value="Genomic_DNA"/>
</dbReference>
<evidence type="ECO:0000313" key="12">
    <source>
        <dbReference type="Proteomes" id="UP000001400"/>
    </source>
</evidence>
<protein>
    <recommendedName>
        <fullName evidence="10">Cytidylate kinase</fullName>
        <shortName evidence="10">CK</shortName>
        <ecNumber evidence="10">2.7.4.25</ecNumber>
    </recommendedName>
    <alternativeName>
        <fullName evidence="10">Cytidine monophosphate kinase</fullName>
        <shortName evidence="10">CMP kinase</shortName>
    </alternativeName>
</protein>
<feature type="binding site" evidence="10">
    <location>
        <begin position="7"/>
        <end position="15"/>
    </location>
    <ligand>
        <name>ATP</name>
        <dbReference type="ChEBI" id="CHEBI:30616"/>
    </ligand>
</feature>
<dbReference type="CDD" id="cd02020">
    <property type="entry name" value="CMPK"/>
    <property type="match status" value="1"/>
</dbReference>
<dbReference type="Gene3D" id="3.40.50.300">
    <property type="entry name" value="P-loop containing nucleotide triphosphate hydrolases"/>
    <property type="match status" value="1"/>
</dbReference>
<evidence type="ECO:0000313" key="11">
    <source>
        <dbReference type="EMBL" id="ADD09301.1"/>
    </source>
</evidence>
<evidence type="ECO:0000256" key="7">
    <source>
        <dbReference type="ARBA" id="ARBA00022840"/>
    </source>
</evidence>
<dbReference type="AlphaFoldDB" id="B5ICU1"/>
<dbReference type="InterPro" id="IPR027417">
    <property type="entry name" value="P-loop_NTPase"/>
</dbReference>
<gene>
    <name evidence="10" type="primary">cmk</name>
    <name evidence="11" type="ordered locus">Aboo_1495</name>
</gene>
<keyword evidence="3 10" id="KW-0963">Cytoplasm</keyword>
<name>B5ICU1_ACIB4</name>
<evidence type="ECO:0000256" key="4">
    <source>
        <dbReference type="ARBA" id="ARBA00022679"/>
    </source>
</evidence>
<keyword evidence="4 10" id="KW-0808">Transferase</keyword>
<evidence type="ECO:0000256" key="9">
    <source>
        <dbReference type="ARBA" id="ARBA00048478"/>
    </source>
</evidence>
<sequence length="179" mass="20845">MRITISGPPGSGKTTVAKILSKKLGYKLISGGDIFRDMAKEHNMDLVEFSKYAENNWDVDREIDRRLIEFAKENDNIILDSRLSGWLAYLNRIPAFKVYVNASLPVRIERIWRREGGSFEKVKEETVYREESEKLRYKKIYNIDFDDLSIYDLIVDSDNLTPEEITKIIMEESGVEAQR</sequence>
<proteinExistence type="inferred from homology"/>
<dbReference type="EC" id="2.7.4.25" evidence="10"/>
<evidence type="ECO:0000256" key="2">
    <source>
        <dbReference type="ARBA" id="ARBA00011005"/>
    </source>
</evidence>
<dbReference type="GO" id="GO:0036431">
    <property type="term" value="F:dCMP kinase activity"/>
    <property type="evidence" value="ECO:0007669"/>
    <property type="project" value="InterPro"/>
</dbReference>
<dbReference type="STRING" id="439481.Aboo_1495"/>
<accession>B5ICU1</accession>
<dbReference type="InterPro" id="IPR011994">
    <property type="entry name" value="Cytidylate_kinase_dom"/>
</dbReference>
<dbReference type="Proteomes" id="UP000001400">
    <property type="component" value="Chromosome"/>
</dbReference>
<dbReference type="Pfam" id="PF13189">
    <property type="entry name" value="Cytidylate_kin2"/>
    <property type="match status" value="1"/>
</dbReference>